<feature type="compositionally biased region" description="Polar residues" evidence="1">
    <location>
        <begin position="26"/>
        <end position="42"/>
    </location>
</feature>
<reference evidence="3" key="2">
    <citation type="submission" date="2020-11" db="EMBL/GenBank/DDBJ databases">
        <authorList>
            <consortium name="DOE Joint Genome Institute"/>
            <person name="Kuo A."/>
            <person name="Miyauchi S."/>
            <person name="Kiss E."/>
            <person name="Drula E."/>
            <person name="Kohler A."/>
            <person name="Sanchez-Garcia M."/>
            <person name="Andreopoulos B."/>
            <person name="Barry K.W."/>
            <person name="Bonito G."/>
            <person name="Buee M."/>
            <person name="Carver A."/>
            <person name="Chen C."/>
            <person name="Cichocki N."/>
            <person name="Clum A."/>
            <person name="Culley D."/>
            <person name="Crous P.W."/>
            <person name="Fauchery L."/>
            <person name="Girlanda M."/>
            <person name="Hayes R."/>
            <person name="Keri Z."/>
            <person name="Labutti K."/>
            <person name="Lipzen A."/>
            <person name="Lombard V."/>
            <person name="Magnuson J."/>
            <person name="Maillard F."/>
            <person name="Morin E."/>
            <person name="Murat C."/>
            <person name="Nolan M."/>
            <person name="Ohm R."/>
            <person name="Pangilinan J."/>
            <person name="Pereira M."/>
            <person name="Perotto S."/>
            <person name="Peter M."/>
            <person name="Riley R."/>
            <person name="Sitrit Y."/>
            <person name="Stielow B."/>
            <person name="Szollosi G."/>
            <person name="Zifcakova L."/>
            <person name="Stursova M."/>
            <person name="Spatafora J.W."/>
            <person name="Tedersoo L."/>
            <person name="Vaario L.-M."/>
            <person name="Yamada A."/>
            <person name="Yan M."/>
            <person name="Wang P."/>
            <person name="Xu J."/>
            <person name="Bruns T."/>
            <person name="Baldrian P."/>
            <person name="Vilgalys R."/>
            <person name="Henrissat B."/>
            <person name="Grigoriev I.V."/>
            <person name="Hibbett D."/>
            <person name="Nagy L.G."/>
            <person name="Martin F.M."/>
        </authorList>
    </citation>
    <scope>NUCLEOTIDE SEQUENCE</scope>
    <source>
        <strain evidence="3">UH-Tt-Lm1</strain>
    </source>
</reference>
<feature type="chain" id="PRO_5040499791" description="Phytocyanin domain-containing protein" evidence="2">
    <location>
        <begin position="21"/>
        <end position="444"/>
    </location>
</feature>
<dbReference type="Proteomes" id="UP000736335">
    <property type="component" value="Unassembled WGS sequence"/>
</dbReference>
<comment type="caution">
    <text evidence="3">The sequence shown here is derived from an EMBL/GenBank/DDBJ whole genome shotgun (WGS) entry which is preliminary data.</text>
</comment>
<evidence type="ECO:0000313" key="3">
    <source>
        <dbReference type="EMBL" id="KAF9792386.1"/>
    </source>
</evidence>
<organism evidence="3 4">
    <name type="scientific">Thelephora terrestris</name>
    <dbReference type="NCBI Taxonomy" id="56493"/>
    <lineage>
        <taxon>Eukaryota</taxon>
        <taxon>Fungi</taxon>
        <taxon>Dikarya</taxon>
        <taxon>Basidiomycota</taxon>
        <taxon>Agaricomycotina</taxon>
        <taxon>Agaricomycetes</taxon>
        <taxon>Thelephorales</taxon>
        <taxon>Thelephoraceae</taxon>
        <taxon>Thelephora</taxon>
    </lineage>
</organism>
<feature type="compositionally biased region" description="Low complexity" evidence="1">
    <location>
        <begin position="132"/>
        <end position="147"/>
    </location>
</feature>
<evidence type="ECO:0000313" key="4">
    <source>
        <dbReference type="Proteomes" id="UP000736335"/>
    </source>
</evidence>
<feature type="compositionally biased region" description="Low complexity" evidence="1">
    <location>
        <begin position="43"/>
        <end position="62"/>
    </location>
</feature>
<keyword evidence="4" id="KW-1185">Reference proteome</keyword>
<dbReference type="AlphaFoldDB" id="A0A9P6HTQ9"/>
<evidence type="ECO:0000256" key="2">
    <source>
        <dbReference type="SAM" id="SignalP"/>
    </source>
</evidence>
<dbReference type="PANTHER" id="PTHR34883">
    <property type="entry name" value="SERINE-RICH PROTEIN, PUTATIVE-RELATED-RELATED"/>
    <property type="match status" value="1"/>
</dbReference>
<dbReference type="PANTHER" id="PTHR34883:SF17">
    <property type="entry name" value="CUPREDOXIN"/>
    <property type="match status" value="1"/>
</dbReference>
<evidence type="ECO:0008006" key="5">
    <source>
        <dbReference type="Google" id="ProtNLM"/>
    </source>
</evidence>
<evidence type="ECO:0000256" key="1">
    <source>
        <dbReference type="SAM" id="MobiDB-lite"/>
    </source>
</evidence>
<feature type="signal peptide" evidence="2">
    <location>
        <begin position="1"/>
        <end position="20"/>
    </location>
</feature>
<protein>
    <recommendedName>
        <fullName evidence="5">Phytocyanin domain-containing protein</fullName>
    </recommendedName>
</protein>
<name>A0A9P6HTQ9_9AGAM</name>
<sequence>MVHFSTVLSLFALYLSTAVAVPLPGNSPSGMPNGNKMNGDQMSPSSTWSTPAPSPTYGGDNMNNGGGNSMSYGGNNMGYGGNNMGYGGNSMNYGGNGMSYGGNSMSYGGGNMNYGSNTDSYPPASSPPPYGSPTYGSGSNNWGSNSNPYDDCVQQCQAQYPSSMSPNNSPPSPTSQTHVVYVAPTQGVLRYVPFAINASVGDTVKFIWGANNHTVTKGSELTPCNATSDSPFASGLQLKDFVFEQVVNDTNPTFFYCAVPTHCTKGMFGIINPPNALGSPTSVGSMMQSLVAANPDLGKMRAFTDNATMNSTDAFSWGTNLDMSSIPQWAQQSFVENVLYTRLFVAANSDAFQNGSINLGGNPPVVPQDITQVALGNSTGSPNYGYGSNPASPSSMTITSTVVPTPTSAGSNTSSNLSGNGATSVARSSVPVVIAVLAAGFFLL</sequence>
<dbReference type="InterPro" id="IPR052953">
    <property type="entry name" value="Ser-rich/MCO-related"/>
</dbReference>
<dbReference type="OrthoDB" id="2331100at2759"/>
<feature type="region of interest" description="Disordered" evidence="1">
    <location>
        <begin position="25"/>
        <end position="62"/>
    </location>
</feature>
<reference evidence="3" key="1">
    <citation type="journal article" date="2020" name="Nat. Commun.">
        <title>Large-scale genome sequencing of mycorrhizal fungi provides insights into the early evolution of symbiotic traits.</title>
        <authorList>
            <person name="Miyauchi S."/>
            <person name="Kiss E."/>
            <person name="Kuo A."/>
            <person name="Drula E."/>
            <person name="Kohler A."/>
            <person name="Sanchez-Garcia M."/>
            <person name="Morin E."/>
            <person name="Andreopoulos B."/>
            <person name="Barry K.W."/>
            <person name="Bonito G."/>
            <person name="Buee M."/>
            <person name="Carver A."/>
            <person name="Chen C."/>
            <person name="Cichocki N."/>
            <person name="Clum A."/>
            <person name="Culley D."/>
            <person name="Crous P.W."/>
            <person name="Fauchery L."/>
            <person name="Girlanda M."/>
            <person name="Hayes R.D."/>
            <person name="Keri Z."/>
            <person name="LaButti K."/>
            <person name="Lipzen A."/>
            <person name="Lombard V."/>
            <person name="Magnuson J."/>
            <person name="Maillard F."/>
            <person name="Murat C."/>
            <person name="Nolan M."/>
            <person name="Ohm R.A."/>
            <person name="Pangilinan J."/>
            <person name="Pereira M.F."/>
            <person name="Perotto S."/>
            <person name="Peter M."/>
            <person name="Pfister S."/>
            <person name="Riley R."/>
            <person name="Sitrit Y."/>
            <person name="Stielow J.B."/>
            <person name="Szollosi G."/>
            <person name="Zifcakova L."/>
            <person name="Stursova M."/>
            <person name="Spatafora J.W."/>
            <person name="Tedersoo L."/>
            <person name="Vaario L.M."/>
            <person name="Yamada A."/>
            <person name="Yan M."/>
            <person name="Wang P."/>
            <person name="Xu J."/>
            <person name="Bruns T."/>
            <person name="Baldrian P."/>
            <person name="Vilgalys R."/>
            <person name="Dunand C."/>
            <person name="Henrissat B."/>
            <person name="Grigoriev I.V."/>
            <person name="Hibbett D."/>
            <person name="Nagy L.G."/>
            <person name="Martin F.M."/>
        </authorList>
    </citation>
    <scope>NUCLEOTIDE SEQUENCE</scope>
    <source>
        <strain evidence="3">UH-Tt-Lm1</strain>
    </source>
</reference>
<accession>A0A9P6HTQ9</accession>
<dbReference type="SUPFAM" id="SSF49503">
    <property type="entry name" value="Cupredoxins"/>
    <property type="match status" value="1"/>
</dbReference>
<keyword evidence="2" id="KW-0732">Signal</keyword>
<gene>
    <name evidence="3" type="ORF">BJ322DRAFT_1016186</name>
</gene>
<dbReference type="Gene3D" id="2.60.40.420">
    <property type="entry name" value="Cupredoxins - blue copper proteins"/>
    <property type="match status" value="1"/>
</dbReference>
<proteinExistence type="predicted"/>
<feature type="compositionally biased region" description="Low complexity" evidence="1">
    <location>
        <begin position="392"/>
        <end position="421"/>
    </location>
</feature>
<dbReference type="InterPro" id="IPR008972">
    <property type="entry name" value="Cupredoxin"/>
</dbReference>
<feature type="region of interest" description="Disordered" evidence="1">
    <location>
        <begin position="119"/>
        <end position="148"/>
    </location>
</feature>
<feature type="region of interest" description="Disordered" evidence="1">
    <location>
        <begin position="381"/>
        <end position="421"/>
    </location>
</feature>
<dbReference type="EMBL" id="WIUZ02000001">
    <property type="protein sequence ID" value="KAF9792386.1"/>
    <property type="molecule type" value="Genomic_DNA"/>
</dbReference>